<keyword evidence="2" id="KW-0732">Signal</keyword>
<evidence type="ECO:0000256" key="1">
    <source>
        <dbReference type="SAM" id="MobiDB-lite"/>
    </source>
</evidence>
<keyword evidence="4" id="KW-1185">Reference proteome</keyword>
<accession>A0ABY8DUT7</accession>
<dbReference type="EMBL" id="CP120687">
    <property type="protein sequence ID" value="WFB38768.1"/>
    <property type="molecule type" value="Genomic_DNA"/>
</dbReference>
<gene>
    <name evidence="3" type="ORF">LHUE1_002311</name>
</gene>
<dbReference type="PROSITE" id="PS51257">
    <property type="entry name" value="PROKAR_LIPOPROTEIN"/>
    <property type="match status" value="1"/>
</dbReference>
<protein>
    <recommendedName>
        <fullName evidence="5">Lipoprotein</fullName>
    </recommendedName>
</protein>
<feature type="region of interest" description="Disordered" evidence="1">
    <location>
        <begin position="26"/>
        <end position="58"/>
    </location>
</feature>
<sequence>MKTIRTLALLVSMTIPLTLSACSSNQKSTQSVSHSSTAASTTRSSNSPSSASKASSKSLHPEYLADAIQVKGTSDHASAVLNDQSVAKKMIDLKGKSLGLTSDQIDKFSKKIAPQIRIFAESGDSYDQIETAMDAFYGDYGDVDSSLKSKFEALEKYAQQFKGTIKRDDDTSRPLFNINNTISNVQQGDAYLLTLTHNGKEVAQKRYVVGTIPTGKKIDVATILKGHMLSDPTVGWKVDDTAVQMIASDLDITTESNGSKFDSLDVQLILDSAVKKHDASKVTVDLDQFAQDLNKKRPLDSPYVFTGNGIITIPFQG</sequence>
<dbReference type="RefSeq" id="WP_049169440.1">
    <property type="nucleotide sequence ID" value="NZ_CP120687.1"/>
</dbReference>
<feature type="signal peptide" evidence="2">
    <location>
        <begin position="1"/>
        <end position="21"/>
    </location>
</feature>
<evidence type="ECO:0000313" key="4">
    <source>
        <dbReference type="Proteomes" id="UP001220228"/>
    </source>
</evidence>
<dbReference type="Proteomes" id="UP001220228">
    <property type="component" value="Chromosome"/>
</dbReference>
<feature type="chain" id="PRO_5045268937" description="Lipoprotein" evidence="2">
    <location>
        <begin position="22"/>
        <end position="317"/>
    </location>
</feature>
<name>A0ABY8DUT7_9LACO</name>
<reference evidence="3 4" key="1">
    <citation type="submission" date="2023-03" db="EMBL/GenBank/DDBJ databases">
        <authorList>
            <person name="Ruckert-Reed C."/>
        </authorList>
    </citation>
    <scope>NUCLEOTIDE SEQUENCE [LARGE SCALE GENOMIC DNA]</scope>
    <source>
        <strain evidence="3 4">DSM 115425</strain>
    </source>
</reference>
<evidence type="ECO:0000256" key="2">
    <source>
        <dbReference type="SAM" id="SignalP"/>
    </source>
</evidence>
<organism evidence="3 4">
    <name type="scientific">Lacticaseibacillus huelsenbergensis</name>
    <dbReference type="NCBI Taxonomy" id="3035291"/>
    <lineage>
        <taxon>Bacteria</taxon>
        <taxon>Bacillati</taxon>
        <taxon>Bacillota</taxon>
        <taxon>Bacilli</taxon>
        <taxon>Lactobacillales</taxon>
        <taxon>Lactobacillaceae</taxon>
        <taxon>Lacticaseibacillus</taxon>
    </lineage>
</organism>
<proteinExistence type="predicted"/>
<evidence type="ECO:0000313" key="3">
    <source>
        <dbReference type="EMBL" id="WFB38768.1"/>
    </source>
</evidence>
<evidence type="ECO:0008006" key="5">
    <source>
        <dbReference type="Google" id="ProtNLM"/>
    </source>
</evidence>